<dbReference type="SUPFAM" id="SSF64288">
    <property type="entry name" value="Chorismate lyase-like"/>
    <property type="match status" value="1"/>
</dbReference>
<proteinExistence type="predicted"/>
<dbReference type="Gene3D" id="1.10.10.10">
    <property type="entry name" value="Winged helix-like DNA-binding domain superfamily/Winged helix DNA-binding domain"/>
    <property type="match status" value="1"/>
</dbReference>
<evidence type="ECO:0000313" key="6">
    <source>
        <dbReference type="Proteomes" id="UP000606172"/>
    </source>
</evidence>
<dbReference type="InterPro" id="IPR011663">
    <property type="entry name" value="UTRA"/>
</dbReference>
<dbReference type="SMART" id="SM00866">
    <property type="entry name" value="UTRA"/>
    <property type="match status" value="1"/>
</dbReference>
<dbReference type="InterPro" id="IPR000524">
    <property type="entry name" value="Tscrpt_reg_HTH_GntR"/>
</dbReference>
<keyword evidence="2" id="KW-0238">DNA-binding</keyword>
<dbReference type="GO" id="GO:0045892">
    <property type="term" value="P:negative regulation of DNA-templated transcription"/>
    <property type="evidence" value="ECO:0007669"/>
    <property type="project" value="TreeGrafter"/>
</dbReference>
<dbReference type="GO" id="GO:0003677">
    <property type="term" value="F:DNA binding"/>
    <property type="evidence" value="ECO:0007669"/>
    <property type="project" value="UniProtKB-KW"/>
</dbReference>
<organism evidence="5 6">
    <name type="scientific">Sinosporangium siamense</name>
    <dbReference type="NCBI Taxonomy" id="1367973"/>
    <lineage>
        <taxon>Bacteria</taxon>
        <taxon>Bacillati</taxon>
        <taxon>Actinomycetota</taxon>
        <taxon>Actinomycetes</taxon>
        <taxon>Streptosporangiales</taxon>
        <taxon>Streptosporangiaceae</taxon>
        <taxon>Sinosporangium</taxon>
    </lineage>
</organism>
<dbReference type="PANTHER" id="PTHR44846:SF17">
    <property type="entry name" value="GNTR-FAMILY TRANSCRIPTIONAL REGULATOR"/>
    <property type="match status" value="1"/>
</dbReference>
<name>A0A919R9G5_9ACTN</name>
<feature type="domain" description="HTH gntR-type" evidence="4">
    <location>
        <begin position="5"/>
        <end position="73"/>
    </location>
</feature>
<dbReference type="SUPFAM" id="SSF46785">
    <property type="entry name" value="Winged helix' DNA-binding domain"/>
    <property type="match status" value="1"/>
</dbReference>
<dbReference type="EMBL" id="BOOW01000002">
    <property type="protein sequence ID" value="GII89856.1"/>
    <property type="molecule type" value="Genomic_DNA"/>
</dbReference>
<protein>
    <submittedName>
        <fullName evidence="5">GntR family transcriptional regulator</fullName>
    </submittedName>
</protein>
<dbReference type="InterPro" id="IPR050679">
    <property type="entry name" value="Bact_HTH_transcr_reg"/>
</dbReference>
<dbReference type="InterPro" id="IPR028978">
    <property type="entry name" value="Chorismate_lyase_/UTRA_dom_sf"/>
</dbReference>
<sequence>MASSDPIYLRIVEDIRRQINDGTLPPGAAIPSRAQLTRKYGIGETAARHALRVLASEGLIFGLIGSGHYVSEKPERTALHRLRFHEHQPPFTVDLQAQGRRATCDWRSEHTSAGPDIAQRLRVEDHTRVTRTRYVFRTDGAPAQLATSYERTEYTDGHPMPAEGNENGRKSLLVRLSLLGIKITEVVESVYTRVAQPVERDSLDLPAGAHVLHIERTHWAGDSPVETSDIVVPGDRFRLVYTATAPSVG</sequence>
<dbReference type="GO" id="GO:0003700">
    <property type="term" value="F:DNA-binding transcription factor activity"/>
    <property type="evidence" value="ECO:0007669"/>
    <property type="project" value="InterPro"/>
</dbReference>
<dbReference type="InterPro" id="IPR036390">
    <property type="entry name" value="WH_DNA-bd_sf"/>
</dbReference>
<dbReference type="Proteomes" id="UP000606172">
    <property type="component" value="Unassembled WGS sequence"/>
</dbReference>
<dbReference type="PROSITE" id="PS50949">
    <property type="entry name" value="HTH_GNTR"/>
    <property type="match status" value="1"/>
</dbReference>
<dbReference type="InterPro" id="IPR036388">
    <property type="entry name" value="WH-like_DNA-bd_sf"/>
</dbReference>
<evidence type="ECO:0000256" key="1">
    <source>
        <dbReference type="ARBA" id="ARBA00023015"/>
    </source>
</evidence>
<evidence type="ECO:0000256" key="2">
    <source>
        <dbReference type="ARBA" id="ARBA00023125"/>
    </source>
</evidence>
<dbReference type="AlphaFoldDB" id="A0A919R9G5"/>
<accession>A0A919R9G5</accession>
<dbReference type="Pfam" id="PF07702">
    <property type="entry name" value="UTRA"/>
    <property type="match status" value="1"/>
</dbReference>
<reference evidence="5" key="1">
    <citation type="submission" date="2021-01" db="EMBL/GenBank/DDBJ databases">
        <title>Whole genome shotgun sequence of Sinosporangium siamense NBRC 109515.</title>
        <authorList>
            <person name="Komaki H."/>
            <person name="Tamura T."/>
        </authorList>
    </citation>
    <scope>NUCLEOTIDE SEQUENCE</scope>
    <source>
        <strain evidence="5">NBRC 109515</strain>
    </source>
</reference>
<dbReference type="RefSeq" id="WP_204019736.1">
    <property type="nucleotide sequence ID" value="NZ_BOOW01000002.1"/>
</dbReference>
<keyword evidence="3" id="KW-0804">Transcription</keyword>
<evidence type="ECO:0000256" key="3">
    <source>
        <dbReference type="ARBA" id="ARBA00023163"/>
    </source>
</evidence>
<dbReference type="SMART" id="SM00345">
    <property type="entry name" value="HTH_GNTR"/>
    <property type="match status" value="1"/>
</dbReference>
<evidence type="ECO:0000259" key="4">
    <source>
        <dbReference type="PROSITE" id="PS50949"/>
    </source>
</evidence>
<keyword evidence="1" id="KW-0805">Transcription regulation</keyword>
<gene>
    <name evidence="5" type="ORF">Ssi02_00870</name>
</gene>
<dbReference type="Pfam" id="PF00392">
    <property type="entry name" value="GntR"/>
    <property type="match status" value="1"/>
</dbReference>
<keyword evidence="6" id="KW-1185">Reference proteome</keyword>
<comment type="caution">
    <text evidence="5">The sequence shown here is derived from an EMBL/GenBank/DDBJ whole genome shotgun (WGS) entry which is preliminary data.</text>
</comment>
<evidence type="ECO:0000313" key="5">
    <source>
        <dbReference type="EMBL" id="GII89856.1"/>
    </source>
</evidence>
<dbReference type="CDD" id="cd07377">
    <property type="entry name" value="WHTH_GntR"/>
    <property type="match status" value="1"/>
</dbReference>
<dbReference type="Gene3D" id="3.40.1410.10">
    <property type="entry name" value="Chorismate lyase-like"/>
    <property type="match status" value="1"/>
</dbReference>
<dbReference type="PANTHER" id="PTHR44846">
    <property type="entry name" value="MANNOSYL-D-GLYCERATE TRANSPORT/METABOLISM SYSTEM REPRESSOR MNGR-RELATED"/>
    <property type="match status" value="1"/>
</dbReference>